<dbReference type="InterPro" id="IPR004682">
    <property type="entry name" value="TRAP_DctP"/>
</dbReference>
<evidence type="ECO:0000256" key="1">
    <source>
        <dbReference type="ARBA" id="ARBA00022729"/>
    </source>
</evidence>
<keyword evidence="1 2" id="KW-0732">Signal</keyword>
<dbReference type="PIRSF" id="PIRSF006470">
    <property type="entry name" value="DctB"/>
    <property type="match status" value="1"/>
</dbReference>
<dbReference type="GO" id="GO:0030288">
    <property type="term" value="C:outer membrane-bounded periplasmic space"/>
    <property type="evidence" value="ECO:0007669"/>
    <property type="project" value="InterPro"/>
</dbReference>
<dbReference type="InterPro" id="IPR018389">
    <property type="entry name" value="DctP_fam"/>
</dbReference>
<reference evidence="3 4" key="1">
    <citation type="submission" date="2014-09" db="EMBL/GenBank/DDBJ databases">
        <authorList>
            <person name="Urmite Genomes Urmite Genomes"/>
        </authorList>
    </citation>
    <scope>NUCLEOTIDE SEQUENCE [LARGE SCALE GENOMIC DNA]</scope>
    <source>
        <strain evidence="3 4">ES2</strain>
    </source>
</reference>
<dbReference type="CDD" id="cd13669">
    <property type="entry name" value="PBP2_TRAP_TM0322_like"/>
    <property type="match status" value="1"/>
</dbReference>
<feature type="signal peptide" evidence="2">
    <location>
        <begin position="1"/>
        <end position="26"/>
    </location>
</feature>
<evidence type="ECO:0000313" key="3">
    <source>
        <dbReference type="EMBL" id="CEG21356.1"/>
    </source>
</evidence>
<dbReference type="Gene3D" id="3.40.190.170">
    <property type="entry name" value="Bacterial extracellular solute-binding protein, family 7"/>
    <property type="match status" value="1"/>
</dbReference>
<sequence length="333" mass="36431">MKKRSIMSALMISSALLLGACGGESAAEGDDKVYTLKVGTALAETDPIYEGLVEWKDSVAEKTDDKVNIEIFGNGSLGDDKDILEQAKVGTNVAVIVDAGRLAEMEPEMGILAAPYVADSYDEASKIVQSDLFKGWEEELAQNHNLKVLSFNWYQGDRHLLTNKKIEKPADLKGLKLRTPGAEIWTETISAMGASPSGMAFSEVYPGIQQGVIDGAEAQHPATYGANLQEVVKYITKTSHFQLLTGIVAGADWMNGLPEEYQDIVIEESFKAGEEASENTIGMLDEFEQKMIDAGVEVNEVDIEPFKEATNTVYEKFDGYTELREEINKILGK</sequence>
<name>A0A098EJ73_9BACL</name>
<dbReference type="Pfam" id="PF03480">
    <property type="entry name" value="DctP"/>
    <property type="match status" value="1"/>
</dbReference>
<gene>
    <name evidence="3" type="primary">siaP</name>
    <name evidence="3" type="ORF">BN1080_00265</name>
</gene>
<evidence type="ECO:0000256" key="2">
    <source>
        <dbReference type="SAM" id="SignalP"/>
    </source>
</evidence>
<evidence type="ECO:0000313" key="4">
    <source>
        <dbReference type="Proteomes" id="UP000043699"/>
    </source>
</evidence>
<dbReference type="AlphaFoldDB" id="A0A098EJ73"/>
<proteinExistence type="predicted"/>
<dbReference type="OrthoDB" id="2087at2"/>
<keyword evidence="4" id="KW-1185">Reference proteome</keyword>
<accession>A0A098EJ73</accession>
<feature type="chain" id="PRO_5001934090" evidence="2">
    <location>
        <begin position="27"/>
        <end position="333"/>
    </location>
</feature>
<dbReference type="STRING" id="1499687.BN1080_00265"/>
<dbReference type="NCBIfam" id="NF037995">
    <property type="entry name" value="TRAP_S1"/>
    <property type="match status" value="1"/>
</dbReference>
<protein>
    <submittedName>
        <fullName evidence="3">Sialic acid-binding periplasmic protein SiaP</fullName>
    </submittedName>
</protein>
<dbReference type="PANTHER" id="PTHR33376">
    <property type="match status" value="1"/>
</dbReference>
<dbReference type="PANTHER" id="PTHR33376:SF3">
    <property type="entry name" value="C4-DICARBOXYLATE-BINDING PROTEIN"/>
    <property type="match status" value="1"/>
</dbReference>
<organism evidence="3 4">
    <name type="scientific">Planococcus massiliensis</name>
    <dbReference type="NCBI Taxonomy" id="1499687"/>
    <lineage>
        <taxon>Bacteria</taxon>
        <taxon>Bacillati</taxon>
        <taxon>Bacillota</taxon>
        <taxon>Bacilli</taxon>
        <taxon>Bacillales</taxon>
        <taxon>Caryophanaceae</taxon>
        <taxon>Planococcus</taxon>
    </lineage>
</organism>
<dbReference type="InterPro" id="IPR038404">
    <property type="entry name" value="TRAP_DctP_sf"/>
</dbReference>
<dbReference type="PROSITE" id="PS51257">
    <property type="entry name" value="PROKAR_LIPOPROTEIN"/>
    <property type="match status" value="1"/>
</dbReference>
<dbReference type="RefSeq" id="WP_052649796.1">
    <property type="nucleotide sequence ID" value="NZ_CCXS01000001.1"/>
</dbReference>
<dbReference type="Proteomes" id="UP000043699">
    <property type="component" value="Unassembled WGS sequence"/>
</dbReference>
<dbReference type="GO" id="GO:0055085">
    <property type="term" value="P:transmembrane transport"/>
    <property type="evidence" value="ECO:0007669"/>
    <property type="project" value="InterPro"/>
</dbReference>
<dbReference type="EMBL" id="CCXS01000001">
    <property type="protein sequence ID" value="CEG21356.1"/>
    <property type="molecule type" value="Genomic_DNA"/>
</dbReference>